<evidence type="ECO:0000313" key="2">
    <source>
        <dbReference type="EMBL" id="KAH3853026.1"/>
    </source>
</evidence>
<evidence type="ECO:0000313" key="3">
    <source>
        <dbReference type="Proteomes" id="UP000828390"/>
    </source>
</evidence>
<protein>
    <submittedName>
        <fullName evidence="2">Uncharacterized protein</fullName>
    </submittedName>
</protein>
<dbReference type="AlphaFoldDB" id="A0A9D4L7L3"/>
<name>A0A9D4L7L3_DREPO</name>
<reference evidence="2" key="1">
    <citation type="journal article" date="2019" name="bioRxiv">
        <title>The Genome of the Zebra Mussel, Dreissena polymorpha: A Resource for Invasive Species Research.</title>
        <authorList>
            <person name="McCartney M.A."/>
            <person name="Auch B."/>
            <person name="Kono T."/>
            <person name="Mallez S."/>
            <person name="Zhang Y."/>
            <person name="Obille A."/>
            <person name="Becker A."/>
            <person name="Abrahante J.E."/>
            <person name="Garbe J."/>
            <person name="Badalamenti J.P."/>
            <person name="Herman A."/>
            <person name="Mangelson H."/>
            <person name="Liachko I."/>
            <person name="Sullivan S."/>
            <person name="Sone E.D."/>
            <person name="Koren S."/>
            <person name="Silverstein K.A.T."/>
            <person name="Beckman K.B."/>
            <person name="Gohl D.M."/>
        </authorList>
    </citation>
    <scope>NUCLEOTIDE SEQUENCE</scope>
    <source>
        <strain evidence="2">Duluth1</strain>
        <tissue evidence="2">Whole animal</tissue>
    </source>
</reference>
<dbReference type="EMBL" id="JAIWYP010000003">
    <property type="protein sequence ID" value="KAH3853026.1"/>
    <property type="molecule type" value="Genomic_DNA"/>
</dbReference>
<gene>
    <name evidence="2" type="ORF">DPMN_095549</name>
</gene>
<accession>A0A9D4L7L3</accession>
<organism evidence="2 3">
    <name type="scientific">Dreissena polymorpha</name>
    <name type="common">Zebra mussel</name>
    <name type="synonym">Mytilus polymorpha</name>
    <dbReference type="NCBI Taxonomy" id="45954"/>
    <lineage>
        <taxon>Eukaryota</taxon>
        <taxon>Metazoa</taxon>
        <taxon>Spiralia</taxon>
        <taxon>Lophotrochozoa</taxon>
        <taxon>Mollusca</taxon>
        <taxon>Bivalvia</taxon>
        <taxon>Autobranchia</taxon>
        <taxon>Heteroconchia</taxon>
        <taxon>Euheterodonta</taxon>
        <taxon>Imparidentia</taxon>
        <taxon>Neoheterodontei</taxon>
        <taxon>Myida</taxon>
        <taxon>Dreissenoidea</taxon>
        <taxon>Dreissenidae</taxon>
        <taxon>Dreissena</taxon>
    </lineage>
</organism>
<proteinExistence type="predicted"/>
<sequence>MRRRMGEARLHHTVSKTSMFRPRMKSTAQVQGMSQKKARRRAVRWNRGALSTEQQQTTT</sequence>
<reference evidence="2" key="2">
    <citation type="submission" date="2020-11" db="EMBL/GenBank/DDBJ databases">
        <authorList>
            <person name="McCartney M.A."/>
            <person name="Auch B."/>
            <person name="Kono T."/>
            <person name="Mallez S."/>
            <person name="Becker A."/>
            <person name="Gohl D.M."/>
            <person name="Silverstein K.A.T."/>
            <person name="Koren S."/>
            <person name="Bechman K.B."/>
            <person name="Herman A."/>
            <person name="Abrahante J.E."/>
            <person name="Garbe J."/>
        </authorList>
    </citation>
    <scope>NUCLEOTIDE SEQUENCE</scope>
    <source>
        <strain evidence="2">Duluth1</strain>
        <tissue evidence="2">Whole animal</tissue>
    </source>
</reference>
<evidence type="ECO:0000256" key="1">
    <source>
        <dbReference type="SAM" id="MobiDB-lite"/>
    </source>
</evidence>
<keyword evidence="3" id="KW-1185">Reference proteome</keyword>
<dbReference type="Proteomes" id="UP000828390">
    <property type="component" value="Unassembled WGS sequence"/>
</dbReference>
<feature type="region of interest" description="Disordered" evidence="1">
    <location>
        <begin position="17"/>
        <end position="59"/>
    </location>
</feature>
<comment type="caution">
    <text evidence="2">The sequence shown here is derived from an EMBL/GenBank/DDBJ whole genome shotgun (WGS) entry which is preliminary data.</text>
</comment>
<feature type="compositionally biased region" description="Polar residues" evidence="1">
    <location>
        <begin position="49"/>
        <end position="59"/>
    </location>
</feature>